<evidence type="ECO:0000256" key="3">
    <source>
        <dbReference type="ARBA" id="ARBA00023125"/>
    </source>
</evidence>
<dbReference type="RefSeq" id="XP_062771887.1">
    <property type="nucleotide sequence ID" value="XM_062908750.1"/>
</dbReference>
<evidence type="ECO:0000256" key="1">
    <source>
        <dbReference type="ARBA" id="ARBA00022723"/>
    </source>
</evidence>
<dbReference type="InterPro" id="IPR007219">
    <property type="entry name" value="XnlR_reg_dom"/>
</dbReference>
<gene>
    <name evidence="8" type="ORF">QC763_121810</name>
</gene>
<dbReference type="PROSITE" id="PS00463">
    <property type="entry name" value="ZN2_CY6_FUNGAL_1"/>
    <property type="match status" value="1"/>
</dbReference>
<feature type="compositionally biased region" description="Polar residues" evidence="6">
    <location>
        <begin position="157"/>
        <end position="166"/>
    </location>
</feature>
<dbReference type="PANTHER" id="PTHR47424:SF3">
    <property type="entry name" value="REGULATORY PROTEIN GAL4"/>
    <property type="match status" value="1"/>
</dbReference>
<sequence>MSTATKRSRSNASGADSSGPAPKRPTVRKRAPLACEECRVRKRRCDGAIPYCSGCKKRLSNCVYLADIQEKAWQHDMIRSLRSRLKELEEQNRPADQRSEAESSMTVEDVIIIPDQCQENQVPPNPEVTAEPASTLHHSVSNTTPPALPMASIPTAVNANTSSAPDRQSLEPTLAADKPPSWIGPLPRITASPSNGMAAPPTPQACSCDRLLGVGAAAWSLPLRRHADELVDLYFHRVHRAYPILHQPTFMGQYRQLWEPSQTNTGTCSGLCRQKSLVKTFPATVNAVFALASWFAPGPSTEENKVRASGFFNMTQKFDLLEIIDEEVGIESVQLLLLMGFYLQSTERFSKCWNITGLAIRMAQNMSLHMSAHDARKKGLLLCCPSQLEEEMRVRVWYGCVLLDREISMSFGRPLMISGGDQLRLPEAIDDEYLSEVGGKRNTQPSNCPSQISSYIETIKLYKFLGQVLDREEDGAETPTNTCSDMQALLDLDTRIMEWRDALPGHLQYDNIAENGQQDLASTPGSLSSPDFSGQARRLYTRFLHVRVLILRPALEQFFQKQRHTPVIPQARGNPRVARVQDLMLSDIAAQCVLSADSLVKCLDIHIRSQSLAAWWYNISYLHTCGSTLLMGLLCSFNESVVRRDSLELCLRRLSQYTALSSIATKSYHLLQESSKRLLPERGASNIQTPSCSAVGNMARVPDPDPATHLGQPMTPAGMAPPTSVEAGTYMQYSSLLLAPHRIYACPQQTTSSSNLLPSALDPLLAGSADMMNDGVGGLDNVPEFWETPFLSQLEFYQPHDFTLSQLE</sequence>
<feature type="compositionally biased region" description="Polar residues" evidence="6">
    <location>
        <begin position="1"/>
        <end position="16"/>
    </location>
</feature>
<dbReference type="InterPro" id="IPR051127">
    <property type="entry name" value="Fungal_SecMet_Regulators"/>
</dbReference>
<accession>A0ABR0I2X9</accession>
<dbReference type="GeneID" id="87929093"/>
<dbReference type="InterPro" id="IPR001138">
    <property type="entry name" value="Zn2Cys6_DnaBD"/>
</dbReference>
<evidence type="ECO:0000256" key="5">
    <source>
        <dbReference type="ARBA" id="ARBA00023242"/>
    </source>
</evidence>
<comment type="caution">
    <text evidence="8">The sequence shown here is derived from an EMBL/GenBank/DDBJ whole genome shotgun (WGS) entry which is preliminary data.</text>
</comment>
<keyword evidence="5" id="KW-0539">Nucleus</keyword>
<feature type="region of interest" description="Disordered" evidence="6">
    <location>
        <begin position="157"/>
        <end position="182"/>
    </location>
</feature>
<evidence type="ECO:0000256" key="4">
    <source>
        <dbReference type="ARBA" id="ARBA00023163"/>
    </source>
</evidence>
<evidence type="ECO:0000313" key="8">
    <source>
        <dbReference type="EMBL" id="KAK4674565.1"/>
    </source>
</evidence>
<evidence type="ECO:0000313" key="9">
    <source>
        <dbReference type="Proteomes" id="UP001326199"/>
    </source>
</evidence>
<proteinExistence type="predicted"/>
<keyword evidence="2" id="KW-0805">Transcription regulation</keyword>
<protein>
    <recommendedName>
        <fullName evidence="7">Zn(2)-C6 fungal-type domain-containing protein</fullName>
    </recommendedName>
</protein>
<keyword evidence="1" id="KW-0479">Metal-binding</keyword>
<dbReference type="EMBL" id="JAFFHB010000001">
    <property type="protein sequence ID" value="KAK4674565.1"/>
    <property type="molecule type" value="Genomic_DNA"/>
</dbReference>
<dbReference type="InterPro" id="IPR036864">
    <property type="entry name" value="Zn2-C6_fun-type_DNA-bd_sf"/>
</dbReference>
<dbReference type="CDD" id="cd00067">
    <property type="entry name" value="GAL4"/>
    <property type="match status" value="1"/>
</dbReference>
<keyword evidence="9" id="KW-1185">Reference proteome</keyword>
<feature type="region of interest" description="Disordered" evidence="6">
    <location>
        <begin position="1"/>
        <end position="30"/>
    </location>
</feature>
<dbReference type="Pfam" id="PF00172">
    <property type="entry name" value="Zn_clus"/>
    <property type="match status" value="1"/>
</dbReference>
<feature type="domain" description="Zn(2)-C6 fungal-type" evidence="7">
    <location>
        <begin position="34"/>
        <end position="64"/>
    </location>
</feature>
<reference evidence="8 9" key="1">
    <citation type="journal article" date="2023" name="bioRxiv">
        <title>High-quality genome assemblies of four members of thePodospora anserinaspecies complex.</title>
        <authorList>
            <person name="Ament-Velasquez S.L."/>
            <person name="Vogan A.A."/>
            <person name="Wallerman O."/>
            <person name="Hartmann F."/>
            <person name="Gautier V."/>
            <person name="Silar P."/>
            <person name="Giraud T."/>
            <person name="Johannesson H."/>
        </authorList>
    </citation>
    <scope>NUCLEOTIDE SEQUENCE [LARGE SCALE GENOMIC DNA]</scope>
    <source>
        <strain evidence="8 9">CBS 411.78</strain>
    </source>
</reference>
<dbReference type="SMART" id="SM00906">
    <property type="entry name" value="Fungal_trans"/>
    <property type="match status" value="1"/>
</dbReference>
<dbReference type="PANTHER" id="PTHR47424">
    <property type="entry name" value="REGULATORY PROTEIN GAL4"/>
    <property type="match status" value="1"/>
</dbReference>
<dbReference type="Pfam" id="PF04082">
    <property type="entry name" value="Fungal_trans"/>
    <property type="match status" value="1"/>
</dbReference>
<keyword evidence="3" id="KW-0238">DNA-binding</keyword>
<dbReference type="CDD" id="cd12148">
    <property type="entry name" value="fungal_TF_MHR"/>
    <property type="match status" value="1"/>
</dbReference>
<dbReference type="PROSITE" id="PS50048">
    <property type="entry name" value="ZN2_CY6_FUNGAL_2"/>
    <property type="match status" value="1"/>
</dbReference>
<keyword evidence="4" id="KW-0804">Transcription</keyword>
<evidence type="ECO:0000256" key="2">
    <source>
        <dbReference type="ARBA" id="ARBA00023015"/>
    </source>
</evidence>
<dbReference type="SUPFAM" id="SSF57701">
    <property type="entry name" value="Zn2/Cys6 DNA-binding domain"/>
    <property type="match status" value="1"/>
</dbReference>
<organism evidence="8 9">
    <name type="scientific">Podospora pseudopauciseta</name>
    <dbReference type="NCBI Taxonomy" id="2093780"/>
    <lineage>
        <taxon>Eukaryota</taxon>
        <taxon>Fungi</taxon>
        <taxon>Dikarya</taxon>
        <taxon>Ascomycota</taxon>
        <taxon>Pezizomycotina</taxon>
        <taxon>Sordariomycetes</taxon>
        <taxon>Sordariomycetidae</taxon>
        <taxon>Sordariales</taxon>
        <taxon>Podosporaceae</taxon>
        <taxon>Podospora</taxon>
    </lineage>
</organism>
<dbReference type="Gene3D" id="4.10.240.10">
    <property type="entry name" value="Zn(2)-C6 fungal-type DNA-binding domain"/>
    <property type="match status" value="1"/>
</dbReference>
<evidence type="ECO:0000259" key="7">
    <source>
        <dbReference type="PROSITE" id="PS50048"/>
    </source>
</evidence>
<name>A0ABR0I2X9_9PEZI</name>
<dbReference type="Proteomes" id="UP001326199">
    <property type="component" value="Unassembled WGS sequence"/>
</dbReference>
<evidence type="ECO:0000256" key="6">
    <source>
        <dbReference type="SAM" id="MobiDB-lite"/>
    </source>
</evidence>
<dbReference type="SMART" id="SM00066">
    <property type="entry name" value="GAL4"/>
    <property type="match status" value="1"/>
</dbReference>